<reference evidence="1" key="2">
    <citation type="submission" date="2020-09" db="EMBL/GenBank/DDBJ databases">
        <authorList>
            <person name="Sun Q."/>
            <person name="Zhou Y."/>
        </authorList>
    </citation>
    <scope>NUCLEOTIDE SEQUENCE</scope>
    <source>
        <strain evidence="1">CGMCC 1.15448</strain>
    </source>
</reference>
<dbReference type="AlphaFoldDB" id="A0A8J2UAJ6"/>
<evidence type="ECO:0000313" key="1">
    <source>
        <dbReference type="EMBL" id="GGA90083.1"/>
    </source>
</evidence>
<evidence type="ECO:0000313" key="2">
    <source>
        <dbReference type="Proteomes" id="UP000607559"/>
    </source>
</evidence>
<comment type="caution">
    <text evidence="1">The sequence shown here is derived from an EMBL/GenBank/DDBJ whole genome shotgun (WGS) entry which is preliminary data.</text>
</comment>
<accession>A0A8J2UAJ6</accession>
<keyword evidence="2" id="KW-1185">Reference proteome</keyword>
<name>A0A8J2UAJ6_9BACT</name>
<reference evidence="1" key="1">
    <citation type="journal article" date="2014" name="Int. J. Syst. Evol. Microbiol.">
        <title>Complete genome sequence of Corynebacterium casei LMG S-19264T (=DSM 44701T), isolated from a smear-ripened cheese.</title>
        <authorList>
            <consortium name="US DOE Joint Genome Institute (JGI-PGF)"/>
            <person name="Walter F."/>
            <person name="Albersmeier A."/>
            <person name="Kalinowski J."/>
            <person name="Ruckert C."/>
        </authorList>
    </citation>
    <scope>NUCLEOTIDE SEQUENCE</scope>
    <source>
        <strain evidence="1">CGMCC 1.15448</strain>
    </source>
</reference>
<proteinExistence type="predicted"/>
<dbReference type="Proteomes" id="UP000607559">
    <property type="component" value="Unassembled WGS sequence"/>
</dbReference>
<sequence length="84" mass="9858">MQVEYRLTPIALWHIRRPSPEIKSELARKLGRSGYALGTHIQDDWKADYVPKETALALLREATGLPDNKIIEEIEIESRRKRRY</sequence>
<dbReference type="RefSeq" id="WP_188929451.1">
    <property type="nucleotide sequence ID" value="NZ_BMJC01000001.1"/>
</dbReference>
<protein>
    <submittedName>
        <fullName evidence="1">Uncharacterized protein</fullName>
    </submittedName>
</protein>
<dbReference type="EMBL" id="BMJC01000001">
    <property type="protein sequence ID" value="GGA90083.1"/>
    <property type="molecule type" value="Genomic_DNA"/>
</dbReference>
<organism evidence="1 2">
    <name type="scientific">Puia dinghuensis</name>
    <dbReference type="NCBI Taxonomy" id="1792502"/>
    <lineage>
        <taxon>Bacteria</taxon>
        <taxon>Pseudomonadati</taxon>
        <taxon>Bacteroidota</taxon>
        <taxon>Chitinophagia</taxon>
        <taxon>Chitinophagales</taxon>
        <taxon>Chitinophagaceae</taxon>
        <taxon>Puia</taxon>
    </lineage>
</organism>
<gene>
    <name evidence="1" type="ORF">GCM10011511_11650</name>
</gene>